<keyword evidence="4" id="KW-1185">Reference proteome</keyword>
<reference evidence="3 4" key="1">
    <citation type="submission" date="2023-04" db="EMBL/GenBank/DDBJ databases">
        <title>Fusibacter bizertensis strain WBS, isolated from littoral bottom sediments of the Arctic seas - biochemical and genomic analysis.</title>
        <authorList>
            <person name="Brioukhanov A.L."/>
        </authorList>
    </citation>
    <scope>NUCLEOTIDE SEQUENCE [LARGE SCALE GENOMIC DNA]</scope>
    <source>
        <strain evidence="3 4">WBS</strain>
    </source>
</reference>
<dbReference type="Pfam" id="PF13487">
    <property type="entry name" value="HD_5"/>
    <property type="match status" value="1"/>
</dbReference>
<dbReference type="InterPro" id="IPR037522">
    <property type="entry name" value="HD_GYP_dom"/>
</dbReference>
<keyword evidence="3" id="KW-0378">Hydrolase</keyword>
<dbReference type="SUPFAM" id="SSF109604">
    <property type="entry name" value="HD-domain/PDEase-like"/>
    <property type="match status" value="1"/>
</dbReference>
<name>A0ABT6NAL1_9FIRM</name>
<dbReference type="CDD" id="cd00077">
    <property type="entry name" value="HDc"/>
    <property type="match status" value="1"/>
</dbReference>
<dbReference type="PROSITE" id="PS51832">
    <property type="entry name" value="HD_GYP"/>
    <property type="match status" value="1"/>
</dbReference>
<evidence type="ECO:0000313" key="4">
    <source>
        <dbReference type="Proteomes" id="UP001158045"/>
    </source>
</evidence>
<evidence type="ECO:0000313" key="3">
    <source>
        <dbReference type="EMBL" id="MDH8677451.1"/>
    </source>
</evidence>
<dbReference type="Gene3D" id="1.10.3210.10">
    <property type="entry name" value="Hypothetical protein af1432"/>
    <property type="match status" value="1"/>
</dbReference>
<dbReference type="InterPro" id="IPR003607">
    <property type="entry name" value="HD/PDEase_dom"/>
</dbReference>
<dbReference type="EMBL" id="JARYZI010000002">
    <property type="protein sequence ID" value="MDH8677451.1"/>
    <property type="molecule type" value="Genomic_DNA"/>
</dbReference>
<proteinExistence type="predicted"/>
<evidence type="ECO:0000259" key="2">
    <source>
        <dbReference type="PROSITE" id="PS51832"/>
    </source>
</evidence>
<dbReference type="GO" id="GO:0016787">
    <property type="term" value="F:hydrolase activity"/>
    <property type="evidence" value="ECO:0007669"/>
    <property type="project" value="UniProtKB-KW"/>
</dbReference>
<dbReference type="EC" id="3.1.4.-" evidence="3"/>
<accession>A0ABT6NAL1</accession>
<sequence>MILNNLDELTLYSKISLLVNAFADTHALSKEAFLAKVLNSAFELIPEAEKGSIYVEDHGLYKPICAKGYSMELLNHIHFTKEDLFIGFECTEFSEIQSYQNYIARRDDRQFTSDNLDIFKQLGTYENFTTLYAPLLYDHTLIGLISLERFKNEPFSKTSQEILRFYAQSISNYYTLKVKFNHEKRLYDETIMALVTAIEIKDSYTVGHAKRVMHYSECIAAALQLSNAEIEHIKIAALLHDIGKLGVSDDILNKPGQLTPEEFEEIKKHPANSKRILENITNFSEIVTMAYMHHEHFDGSGYPLGLSGTAIPIGAHIIQVADAYDAMTSERSYRKALSHEKAVSILSSEAGKQFHPDVVSTAVVLFEVMSKTTIE</sequence>
<feature type="domain" description="HD-GYP" evidence="2">
    <location>
        <begin position="183"/>
        <end position="375"/>
    </location>
</feature>
<dbReference type="Proteomes" id="UP001158045">
    <property type="component" value="Unassembled WGS sequence"/>
</dbReference>
<dbReference type="PANTHER" id="PTHR43155">
    <property type="entry name" value="CYCLIC DI-GMP PHOSPHODIESTERASE PA4108-RELATED"/>
    <property type="match status" value="1"/>
</dbReference>
<dbReference type="RefSeq" id="WP_281093266.1">
    <property type="nucleotide sequence ID" value="NZ_JARYZI010000002.1"/>
</dbReference>
<dbReference type="PROSITE" id="PS51831">
    <property type="entry name" value="HD"/>
    <property type="match status" value="1"/>
</dbReference>
<protein>
    <submittedName>
        <fullName evidence="3">HD-GYP domain-containing protein</fullName>
        <ecNumber evidence="3">3.1.4.-</ecNumber>
    </submittedName>
</protein>
<dbReference type="SMART" id="SM00471">
    <property type="entry name" value="HDc"/>
    <property type="match status" value="1"/>
</dbReference>
<evidence type="ECO:0000259" key="1">
    <source>
        <dbReference type="PROSITE" id="PS51831"/>
    </source>
</evidence>
<dbReference type="Gene3D" id="3.30.450.40">
    <property type="match status" value="1"/>
</dbReference>
<dbReference type="InterPro" id="IPR029016">
    <property type="entry name" value="GAF-like_dom_sf"/>
</dbReference>
<feature type="domain" description="HD" evidence="1">
    <location>
        <begin position="205"/>
        <end position="327"/>
    </location>
</feature>
<dbReference type="InterPro" id="IPR006674">
    <property type="entry name" value="HD_domain"/>
</dbReference>
<organism evidence="3 4">
    <name type="scientific">Fusibacter bizertensis</name>
    <dbReference type="NCBI Taxonomy" id="1488331"/>
    <lineage>
        <taxon>Bacteria</taxon>
        <taxon>Bacillati</taxon>
        <taxon>Bacillota</taxon>
        <taxon>Clostridia</taxon>
        <taxon>Eubacteriales</taxon>
        <taxon>Eubacteriales Family XII. Incertae Sedis</taxon>
        <taxon>Fusibacter</taxon>
    </lineage>
</organism>
<gene>
    <name evidence="3" type="ORF">QE109_04790</name>
</gene>
<comment type="caution">
    <text evidence="3">The sequence shown here is derived from an EMBL/GenBank/DDBJ whole genome shotgun (WGS) entry which is preliminary data.</text>
</comment>
<dbReference type="SUPFAM" id="SSF55781">
    <property type="entry name" value="GAF domain-like"/>
    <property type="match status" value="1"/>
</dbReference>